<proteinExistence type="predicted"/>
<gene>
    <name evidence="2" type="ORF">N7449_006060</name>
</gene>
<dbReference type="InterPro" id="IPR037401">
    <property type="entry name" value="SnoaL-like"/>
</dbReference>
<accession>A0A9W9SWJ6</accession>
<dbReference type="Gene3D" id="3.10.450.50">
    <property type="match status" value="1"/>
</dbReference>
<dbReference type="EMBL" id="JAPQKQ010000004">
    <property type="protein sequence ID" value="KAJ5201257.1"/>
    <property type="molecule type" value="Genomic_DNA"/>
</dbReference>
<reference evidence="2" key="2">
    <citation type="journal article" date="2023" name="IMA Fungus">
        <title>Comparative genomic study of the Penicillium genus elucidates a diverse pangenome and 15 lateral gene transfer events.</title>
        <authorList>
            <person name="Petersen C."/>
            <person name="Sorensen T."/>
            <person name="Nielsen M.R."/>
            <person name="Sondergaard T.E."/>
            <person name="Sorensen J.L."/>
            <person name="Fitzpatrick D.A."/>
            <person name="Frisvad J.C."/>
            <person name="Nielsen K.L."/>
        </authorList>
    </citation>
    <scope>NUCLEOTIDE SEQUENCE</scope>
    <source>
        <strain evidence="2">IBT 20477</strain>
    </source>
</reference>
<evidence type="ECO:0000259" key="1">
    <source>
        <dbReference type="Pfam" id="PF13577"/>
    </source>
</evidence>
<dbReference type="Pfam" id="PF13577">
    <property type="entry name" value="SnoaL_4"/>
    <property type="match status" value="1"/>
</dbReference>
<feature type="domain" description="SnoaL-like" evidence="1">
    <location>
        <begin position="13"/>
        <end position="129"/>
    </location>
</feature>
<dbReference type="AlphaFoldDB" id="A0A9W9SWJ6"/>
<dbReference type="InterPro" id="IPR032710">
    <property type="entry name" value="NTF2-like_dom_sf"/>
</dbReference>
<reference evidence="2" key="1">
    <citation type="submission" date="2022-11" db="EMBL/GenBank/DDBJ databases">
        <authorList>
            <person name="Petersen C."/>
        </authorList>
    </citation>
    <scope>NUCLEOTIDE SEQUENCE</scope>
    <source>
        <strain evidence="2">IBT 20477</strain>
    </source>
</reference>
<sequence>MVDLNEPGSVERVIAVTEIERILNKYCIMARENAPFSEMASLFHANGIFRLPNGTEFQPSDMETVVQGKPPAFIRHHLTSVDIEFANATEARTKSFFLALTGTSTIDHWGYWQDVFRRTDDGKWLIEVRQIVVEGHDEKGWYAGAYAQ</sequence>
<dbReference type="Proteomes" id="UP001150942">
    <property type="component" value="Unassembled WGS sequence"/>
</dbReference>
<dbReference type="SUPFAM" id="SSF54427">
    <property type="entry name" value="NTF2-like"/>
    <property type="match status" value="1"/>
</dbReference>
<keyword evidence="3" id="KW-1185">Reference proteome</keyword>
<evidence type="ECO:0000313" key="2">
    <source>
        <dbReference type="EMBL" id="KAJ5201257.1"/>
    </source>
</evidence>
<name>A0A9W9SWJ6_9EURO</name>
<dbReference type="OrthoDB" id="4119873at2759"/>
<protein>
    <recommendedName>
        <fullName evidence="1">SnoaL-like domain-containing protein</fullName>
    </recommendedName>
</protein>
<comment type="caution">
    <text evidence="2">The sequence shown here is derived from an EMBL/GenBank/DDBJ whole genome shotgun (WGS) entry which is preliminary data.</text>
</comment>
<evidence type="ECO:0000313" key="3">
    <source>
        <dbReference type="Proteomes" id="UP001150942"/>
    </source>
</evidence>
<organism evidence="2 3">
    <name type="scientific">Penicillium cf. viridicatum</name>
    <dbReference type="NCBI Taxonomy" id="2972119"/>
    <lineage>
        <taxon>Eukaryota</taxon>
        <taxon>Fungi</taxon>
        <taxon>Dikarya</taxon>
        <taxon>Ascomycota</taxon>
        <taxon>Pezizomycotina</taxon>
        <taxon>Eurotiomycetes</taxon>
        <taxon>Eurotiomycetidae</taxon>
        <taxon>Eurotiales</taxon>
        <taxon>Aspergillaceae</taxon>
        <taxon>Penicillium</taxon>
    </lineage>
</organism>